<dbReference type="GO" id="GO:0005886">
    <property type="term" value="C:plasma membrane"/>
    <property type="evidence" value="ECO:0007669"/>
    <property type="project" value="UniProtKB-SubCell"/>
</dbReference>
<feature type="domain" description="Signal transduction histidine kinase dimerisation/phosphoacceptor" evidence="15">
    <location>
        <begin position="230"/>
        <end position="296"/>
    </location>
</feature>
<dbReference type="Gene3D" id="1.10.287.130">
    <property type="match status" value="1"/>
</dbReference>
<dbReference type="RefSeq" id="WP_047877198.1">
    <property type="nucleotide sequence ID" value="NZ_LDOT01000002.1"/>
</dbReference>
<evidence type="ECO:0000313" key="17">
    <source>
        <dbReference type="Proteomes" id="UP000036097"/>
    </source>
</evidence>
<evidence type="ECO:0000256" key="14">
    <source>
        <dbReference type="SAM" id="Phobius"/>
    </source>
</evidence>
<dbReference type="CDD" id="cd00082">
    <property type="entry name" value="HisKA"/>
    <property type="match status" value="1"/>
</dbReference>
<evidence type="ECO:0000256" key="3">
    <source>
        <dbReference type="ARBA" id="ARBA00012438"/>
    </source>
</evidence>
<evidence type="ECO:0000256" key="10">
    <source>
        <dbReference type="ARBA" id="ARBA00022840"/>
    </source>
</evidence>
<evidence type="ECO:0000256" key="13">
    <source>
        <dbReference type="ARBA" id="ARBA00023136"/>
    </source>
</evidence>
<keyword evidence="13 14" id="KW-0472">Membrane</keyword>
<dbReference type="Gene3D" id="3.30.565.10">
    <property type="entry name" value="Histidine kinase-like ATPase, C-terminal domain"/>
    <property type="match status" value="1"/>
</dbReference>
<keyword evidence="4" id="KW-1003">Cell membrane</keyword>
<dbReference type="InterPro" id="IPR050398">
    <property type="entry name" value="HssS/ArlS-like"/>
</dbReference>
<evidence type="ECO:0000256" key="1">
    <source>
        <dbReference type="ARBA" id="ARBA00000085"/>
    </source>
</evidence>
<gene>
    <name evidence="16" type="ORF">ABT56_02210</name>
</gene>
<feature type="transmembrane region" description="Helical" evidence="14">
    <location>
        <begin position="154"/>
        <end position="177"/>
    </location>
</feature>
<keyword evidence="7 14" id="KW-0812">Transmembrane</keyword>
<name>A0A0J1K3Q0_9GAMM</name>
<dbReference type="Pfam" id="PF00512">
    <property type="entry name" value="HisKA"/>
    <property type="match status" value="1"/>
</dbReference>
<evidence type="ECO:0000313" key="16">
    <source>
        <dbReference type="EMBL" id="KLV09037.1"/>
    </source>
</evidence>
<evidence type="ECO:0000256" key="4">
    <source>
        <dbReference type="ARBA" id="ARBA00022475"/>
    </source>
</evidence>
<evidence type="ECO:0000256" key="12">
    <source>
        <dbReference type="ARBA" id="ARBA00023012"/>
    </source>
</evidence>
<protein>
    <recommendedName>
        <fullName evidence="3">histidine kinase</fullName>
        <ecNumber evidence="3">2.7.13.3</ecNumber>
    </recommendedName>
</protein>
<dbReference type="PANTHER" id="PTHR45528">
    <property type="entry name" value="SENSOR HISTIDINE KINASE CPXA"/>
    <property type="match status" value="1"/>
</dbReference>
<evidence type="ECO:0000256" key="7">
    <source>
        <dbReference type="ARBA" id="ARBA00022692"/>
    </source>
</evidence>
<keyword evidence="10" id="KW-0067">ATP-binding</keyword>
<dbReference type="PANTHER" id="PTHR45528:SF1">
    <property type="entry name" value="SENSOR HISTIDINE KINASE CPXA"/>
    <property type="match status" value="1"/>
</dbReference>
<dbReference type="EMBL" id="LDOT01000002">
    <property type="protein sequence ID" value="KLV09037.1"/>
    <property type="molecule type" value="Genomic_DNA"/>
</dbReference>
<dbReference type="AlphaFoldDB" id="A0A0J1K3Q0"/>
<accession>A0A0J1K3Q0</accession>
<dbReference type="SUPFAM" id="SSF55874">
    <property type="entry name" value="ATPase domain of HSP90 chaperone/DNA topoisomerase II/histidine kinase"/>
    <property type="match status" value="1"/>
</dbReference>
<dbReference type="InterPro" id="IPR036097">
    <property type="entry name" value="HisK_dim/P_sf"/>
</dbReference>
<evidence type="ECO:0000256" key="6">
    <source>
        <dbReference type="ARBA" id="ARBA00022679"/>
    </source>
</evidence>
<reference evidence="16 17" key="1">
    <citation type="submission" date="2015-05" db="EMBL/GenBank/DDBJ databases">
        <title>Photobacterium galathea sp. nov.</title>
        <authorList>
            <person name="Machado H."/>
            <person name="Gram L."/>
        </authorList>
    </citation>
    <scope>NUCLEOTIDE SEQUENCE [LARGE SCALE GENOMIC DNA]</scope>
    <source>
        <strain evidence="16 17">CGMCC 1.12159</strain>
    </source>
</reference>
<sequence length="425" mass="48835">MDKATALNPNPYPSIYRQIKIGFLFMTLCTFVLFWKLIYIAENQLEIISLHHWLDTEASRYVNDYAHYGQDTLLPNPNEFNTYSLFPTNTHMENVQLEPPAWLKHYREPGFYEQMIGTEDKHFIVLKHPSGEGLMYIVFQDDADDYLDAYEKNLHLATVGFGLFLSLCVVLYGIYFIRILSKPLASIAQKITQMSPEHEAFKIETKFEETRQIEQTLLDSKQEIARYFQREKDFSRFASHELRTPIMVIQGSAELLEKVPNQPKVALKAIGRVQDASQEMRVLTEAFLLLGKESIDDHHLGRQPLALHLRHQLEVLEPLFAKQNAGYDLTITEPGFVIAPESFITIIINNLIKNAFSYSVGNIHIALDNNQLTITNCHDGNSTFNAGYGCGLVIVERICERMGWSFKVHNDSTHFQTMVYFTPTA</sequence>
<feature type="transmembrane region" description="Helical" evidence="14">
    <location>
        <begin position="21"/>
        <end position="41"/>
    </location>
</feature>
<dbReference type="SUPFAM" id="SSF47384">
    <property type="entry name" value="Homodimeric domain of signal transducing histidine kinase"/>
    <property type="match status" value="1"/>
</dbReference>
<evidence type="ECO:0000259" key="15">
    <source>
        <dbReference type="SMART" id="SM00388"/>
    </source>
</evidence>
<keyword evidence="17" id="KW-1185">Reference proteome</keyword>
<dbReference type="STRING" id="1195763.ABT56_02210"/>
<comment type="catalytic activity">
    <reaction evidence="1">
        <text>ATP + protein L-histidine = ADP + protein N-phospho-L-histidine.</text>
        <dbReference type="EC" id="2.7.13.3"/>
    </reaction>
</comment>
<comment type="caution">
    <text evidence="16">The sequence shown here is derived from an EMBL/GenBank/DDBJ whole genome shotgun (WGS) entry which is preliminary data.</text>
</comment>
<evidence type="ECO:0000256" key="8">
    <source>
        <dbReference type="ARBA" id="ARBA00022741"/>
    </source>
</evidence>
<keyword evidence="5" id="KW-0597">Phosphoprotein</keyword>
<evidence type="ECO:0000256" key="9">
    <source>
        <dbReference type="ARBA" id="ARBA00022777"/>
    </source>
</evidence>
<dbReference type="OrthoDB" id="9121563at2"/>
<dbReference type="EC" id="2.7.13.3" evidence="3"/>
<keyword evidence="8" id="KW-0547">Nucleotide-binding</keyword>
<dbReference type="Proteomes" id="UP000036097">
    <property type="component" value="Unassembled WGS sequence"/>
</dbReference>
<comment type="subcellular location">
    <subcellularLocation>
        <location evidence="2">Cell membrane</location>
        <topology evidence="2">Multi-pass membrane protein</topology>
    </subcellularLocation>
</comment>
<dbReference type="GO" id="GO:0005524">
    <property type="term" value="F:ATP binding"/>
    <property type="evidence" value="ECO:0007669"/>
    <property type="project" value="UniProtKB-KW"/>
</dbReference>
<evidence type="ECO:0000256" key="5">
    <source>
        <dbReference type="ARBA" id="ARBA00022553"/>
    </source>
</evidence>
<proteinExistence type="predicted"/>
<dbReference type="PATRIC" id="fig|1195763.3.peg.478"/>
<organism evidence="16 17">
    <name type="scientific">Photobacterium aquae</name>
    <dbReference type="NCBI Taxonomy" id="1195763"/>
    <lineage>
        <taxon>Bacteria</taxon>
        <taxon>Pseudomonadati</taxon>
        <taxon>Pseudomonadota</taxon>
        <taxon>Gammaproteobacteria</taxon>
        <taxon>Vibrionales</taxon>
        <taxon>Vibrionaceae</taxon>
        <taxon>Photobacterium</taxon>
    </lineage>
</organism>
<dbReference type="InterPro" id="IPR036890">
    <property type="entry name" value="HATPase_C_sf"/>
</dbReference>
<keyword evidence="6" id="KW-0808">Transferase</keyword>
<keyword evidence="9 16" id="KW-0418">Kinase</keyword>
<dbReference type="SMART" id="SM00388">
    <property type="entry name" value="HisKA"/>
    <property type="match status" value="1"/>
</dbReference>
<dbReference type="GO" id="GO:0000155">
    <property type="term" value="F:phosphorelay sensor kinase activity"/>
    <property type="evidence" value="ECO:0007669"/>
    <property type="project" value="InterPro"/>
</dbReference>
<keyword evidence="12" id="KW-0902">Two-component regulatory system</keyword>
<keyword evidence="11 14" id="KW-1133">Transmembrane helix</keyword>
<evidence type="ECO:0000256" key="2">
    <source>
        <dbReference type="ARBA" id="ARBA00004651"/>
    </source>
</evidence>
<dbReference type="InterPro" id="IPR003661">
    <property type="entry name" value="HisK_dim/P_dom"/>
</dbReference>
<evidence type="ECO:0000256" key="11">
    <source>
        <dbReference type="ARBA" id="ARBA00022989"/>
    </source>
</evidence>